<dbReference type="PANTHER" id="PTHR43289:SF6">
    <property type="entry name" value="SERINE_THREONINE-PROTEIN KINASE NEKL-3"/>
    <property type="match status" value="1"/>
</dbReference>
<proteinExistence type="predicted"/>
<evidence type="ECO:0000256" key="3">
    <source>
        <dbReference type="ARBA" id="ARBA00022777"/>
    </source>
</evidence>
<dbReference type="SUPFAM" id="SSF48452">
    <property type="entry name" value="TPR-like"/>
    <property type="match status" value="1"/>
</dbReference>
<feature type="domain" description="Protein kinase" evidence="7">
    <location>
        <begin position="172"/>
        <end position="481"/>
    </location>
</feature>
<dbReference type="InterPro" id="IPR017441">
    <property type="entry name" value="Protein_kinase_ATP_BS"/>
</dbReference>
<dbReference type="SMART" id="SM00220">
    <property type="entry name" value="S_TKc"/>
    <property type="match status" value="1"/>
</dbReference>
<keyword evidence="1" id="KW-0808">Transferase</keyword>
<evidence type="ECO:0000313" key="9">
    <source>
        <dbReference type="Proteomes" id="UP001158067"/>
    </source>
</evidence>
<dbReference type="Gene3D" id="3.30.200.20">
    <property type="entry name" value="Phosphorylase Kinase, domain 1"/>
    <property type="match status" value="1"/>
</dbReference>
<evidence type="ECO:0000256" key="4">
    <source>
        <dbReference type="ARBA" id="ARBA00022840"/>
    </source>
</evidence>
<protein>
    <recommendedName>
        <fullName evidence="7">Protein kinase domain-containing protein</fullName>
    </recommendedName>
</protein>
<dbReference type="CDD" id="cd14014">
    <property type="entry name" value="STKc_PknB_like"/>
    <property type="match status" value="1"/>
</dbReference>
<dbReference type="Gene3D" id="1.10.510.10">
    <property type="entry name" value="Transferase(Phosphotransferase) domain 1"/>
    <property type="match status" value="1"/>
</dbReference>
<evidence type="ECO:0000256" key="1">
    <source>
        <dbReference type="ARBA" id="ARBA00022679"/>
    </source>
</evidence>
<keyword evidence="4 5" id="KW-0067">ATP-binding</keyword>
<dbReference type="RefSeq" id="WP_283432887.1">
    <property type="nucleotide sequence ID" value="NZ_FXUG01000006.1"/>
</dbReference>
<dbReference type="Gene3D" id="1.25.40.10">
    <property type="entry name" value="Tetratricopeptide repeat domain"/>
    <property type="match status" value="1"/>
</dbReference>
<organism evidence="8 9">
    <name type="scientific">Neorhodopirellula lusitana</name>
    <dbReference type="NCBI Taxonomy" id="445327"/>
    <lineage>
        <taxon>Bacteria</taxon>
        <taxon>Pseudomonadati</taxon>
        <taxon>Planctomycetota</taxon>
        <taxon>Planctomycetia</taxon>
        <taxon>Pirellulales</taxon>
        <taxon>Pirellulaceae</taxon>
        <taxon>Neorhodopirellula</taxon>
    </lineage>
</organism>
<dbReference type="PROSITE" id="PS00108">
    <property type="entry name" value="PROTEIN_KINASE_ST"/>
    <property type="match status" value="1"/>
</dbReference>
<dbReference type="Proteomes" id="UP001158067">
    <property type="component" value="Unassembled WGS sequence"/>
</dbReference>
<evidence type="ECO:0000256" key="2">
    <source>
        <dbReference type="ARBA" id="ARBA00022741"/>
    </source>
</evidence>
<name>A0ABY1Q6M2_9BACT</name>
<sequence>MNLSDLPARELARLDAVCMEYETRLRESRRSGPTKLVSTQTAEDIEIEPLIQRFGGEYADLLRDELEAIRVEVESETKTGQTPTPGTAQANSTGATRPEAFAGGHNKTAANKVAANTPATGTVAGSERHEYPTQILTPPGSPNTPANQVEGIDNAALIADGLPPLGTEIGPYLLTSVLGRGGMGIVYRATDSRLDRSVAIKMLSVRGKQSDSLIERFQREAKAVAGLTNPHIVELFDVGVFEGLPYAVMEHLRGQTLMQVLRATRGKQIPVLQIRRWGLQLAEALSVAHQNGVIHRDLKPENVMVVSHTSVAQQAAKEHTSLKLFDFGLSRISASIWAEQESAIQTPAPQTSFSSMSEMIAAESKHDSSRPEFDSATRAGMILGTPGYMAPEQARGDVITPATDVFALGCVLFETMFDRPAFEGETATKRFTAVLEKQALPDPMRRRDDVGLTDLILAMLAKDPAKRPTAAQVVQSLRPNNQHADGKSQSPNVTRAIVPPNVPHEVVISRRRLVELSIGATVGGILGAAFLPGASAGRLTDIKSIGVLTFQKAGTTPIIEGEDAVPRPAGEKTFDTGELLSGLLVNELSRISDFMVPKFVPMTASQPADFREAARLLEVDAIVTGTYTEAQPGQQIMTVNLEIISGRTGKLIEAMNVPTSAGGNLIEQSALAHRLAERIGRELTAGKEAEVDHPEAFTCLIKGRVRSDPDSTAGLRMALKCFEHAVSVDFNYAQAHAGLGLTAITLAGRESAPRVGELIVLSQESTARALLLDPTSPDAMLADAMLDYQVLNDFDSATAKLTFLTKQHPHHWQVQHQAGWLEMIRFNEASGLQYLRRATGLHPASYFLKTDLARADWFRGYPSRAISANLAMLRDGKDEVALSFVRGLLIDLYEQSEDYAAAANTDPELEWSPSDGDTKYFIAREERLQALPYGPFGETLNKAILQIRRKDTSNREPADHMLARLISAQLPMLPLVLCKHPAFASMTLLEQAVETFPVLKIG</sequence>
<dbReference type="PROSITE" id="PS00107">
    <property type="entry name" value="PROTEIN_KINASE_ATP"/>
    <property type="match status" value="1"/>
</dbReference>
<evidence type="ECO:0000256" key="6">
    <source>
        <dbReference type="SAM" id="MobiDB-lite"/>
    </source>
</evidence>
<evidence type="ECO:0000259" key="7">
    <source>
        <dbReference type="PROSITE" id="PS50011"/>
    </source>
</evidence>
<reference evidence="8 9" key="1">
    <citation type="submission" date="2017-05" db="EMBL/GenBank/DDBJ databases">
        <authorList>
            <person name="Varghese N."/>
            <person name="Submissions S."/>
        </authorList>
    </citation>
    <scope>NUCLEOTIDE SEQUENCE [LARGE SCALE GENOMIC DNA]</scope>
    <source>
        <strain evidence="8 9">DSM 25457</strain>
    </source>
</reference>
<dbReference type="PROSITE" id="PS50011">
    <property type="entry name" value="PROTEIN_KINASE_DOM"/>
    <property type="match status" value="1"/>
</dbReference>
<dbReference type="InterPro" id="IPR011990">
    <property type="entry name" value="TPR-like_helical_dom_sf"/>
</dbReference>
<keyword evidence="2 5" id="KW-0547">Nucleotide-binding</keyword>
<keyword evidence="3" id="KW-0418">Kinase</keyword>
<dbReference type="Pfam" id="PF00069">
    <property type="entry name" value="Pkinase"/>
    <property type="match status" value="2"/>
</dbReference>
<feature type="compositionally biased region" description="Polar residues" evidence="6">
    <location>
        <begin position="78"/>
        <end position="95"/>
    </location>
</feature>
<feature type="binding site" evidence="5">
    <location>
        <position position="201"/>
    </location>
    <ligand>
        <name>ATP</name>
        <dbReference type="ChEBI" id="CHEBI:30616"/>
    </ligand>
</feature>
<comment type="caution">
    <text evidence="8">The sequence shown here is derived from an EMBL/GenBank/DDBJ whole genome shotgun (WGS) entry which is preliminary data.</text>
</comment>
<dbReference type="InterPro" id="IPR008271">
    <property type="entry name" value="Ser/Thr_kinase_AS"/>
</dbReference>
<dbReference type="InterPro" id="IPR011009">
    <property type="entry name" value="Kinase-like_dom_sf"/>
</dbReference>
<dbReference type="PANTHER" id="PTHR43289">
    <property type="entry name" value="MITOGEN-ACTIVATED PROTEIN KINASE KINASE KINASE 20-RELATED"/>
    <property type="match status" value="1"/>
</dbReference>
<dbReference type="InterPro" id="IPR000719">
    <property type="entry name" value="Prot_kinase_dom"/>
</dbReference>
<dbReference type="SUPFAM" id="SSF56112">
    <property type="entry name" value="Protein kinase-like (PK-like)"/>
    <property type="match status" value="1"/>
</dbReference>
<keyword evidence="9" id="KW-1185">Reference proteome</keyword>
<feature type="region of interest" description="Disordered" evidence="6">
    <location>
        <begin position="74"/>
        <end position="99"/>
    </location>
</feature>
<evidence type="ECO:0000256" key="5">
    <source>
        <dbReference type="PROSITE-ProRule" id="PRU10141"/>
    </source>
</evidence>
<dbReference type="EMBL" id="FXUG01000006">
    <property type="protein sequence ID" value="SMP58864.1"/>
    <property type="molecule type" value="Genomic_DNA"/>
</dbReference>
<gene>
    <name evidence="8" type="ORF">SAMN06265222_106138</name>
</gene>
<accession>A0ABY1Q6M2</accession>
<evidence type="ECO:0000313" key="8">
    <source>
        <dbReference type="EMBL" id="SMP58864.1"/>
    </source>
</evidence>